<keyword evidence="2" id="KW-1185">Reference proteome</keyword>
<proteinExistence type="predicted"/>
<sequence length="154" mass="16393">MKKATERLNMIRDVPVATITGLPTTHLPREKKQRKPALMLYRSASCPSLGARWPREALPIPCQYLPRSQSTMALGGESEQCLGPHRVVHNYCPADMQAAPAGEGMPTAEHMLKHLSQVCGCPPPCPPSCSCPGPATAAAASLPPATRLRAACSS</sequence>
<name>A0A835G5A7_SPOEX</name>
<evidence type="ECO:0000313" key="1">
    <source>
        <dbReference type="EMBL" id="KAF9407394.1"/>
    </source>
</evidence>
<protein>
    <submittedName>
        <fullName evidence="1">Uncharacterized protein</fullName>
    </submittedName>
</protein>
<comment type="caution">
    <text evidence="1">The sequence shown here is derived from an EMBL/GenBank/DDBJ whole genome shotgun (WGS) entry which is preliminary data.</text>
</comment>
<evidence type="ECO:0000313" key="2">
    <source>
        <dbReference type="Proteomes" id="UP000648187"/>
    </source>
</evidence>
<gene>
    <name evidence="1" type="ORF">HW555_012583</name>
</gene>
<dbReference type="Proteomes" id="UP000648187">
    <property type="component" value="Unassembled WGS sequence"/>
</dbReference>
<dbReference type="EMBL" id="JACKWZ010000476">
    <property type="protein sequence ID" value="KAF9407394.1"/>
    <property type="molecule type" value="Genomic_DNA"/>
</dbReference>
<accession>A0A835G5A7</accession>
<dbReference type="AlphaFoldDB" id="A0A835G5A7"/>
<reference evidence="1" key="1">
    <citation type="submission" date="2020-08" db="EMBL/GenBank/DDBJ databases">
        <title>Spodoptera exigua strain:BAW_Kor-Di-RS1 Genome sequencing and assembly.</title>
        <authorList>
            <person name="Kim J."/>
            <person name="Nam H.Y."/>
            <person name="Kwon M."/>
            <person name="Choi J.H."/>
            <person name="Cho S.R."/>
            <person name="Kim G.-H."/>
        </authorList>
    </citation>
    <scope>NUCLEOTIDE SEQUENCE</scope>
    <source>
        <strain evidence="1">BAW_Kor-Di-RS1</strain>
        <tissue evidence="1">Whole-body</tissue>
    </source>
</reference>
<organism evidence="1 2">
    <name type="scientific">Spodoptera exigua</name>
    <name type="common">Beet armyworm</name>
    <name type="synonym">Noctua fulgens</name>
    <dbReference type="NCBI Taxonomy" id="7107"/>
    <lineage>
        <taxon>Eukaryota</taxon>
        <taxon>Metazoa</taxon>
        <taxon>Ecdysozoa</taxon>
        <taxon>Arthropoda</taxon>
        <taxon>Hexapoda</taxon>
        <taxon>Insecta</taxon>
        <taxon>Pterygota</taxon>
        <taxon>Neoptera</taxon>
        <taxon>Endopterygota</taxon>
        <taxon>Lepidoptera</taxon>
        <taxon>Glossata</taxon>
        <taxon>Ditrysia</taxon>
        <taxon>Noctuoidea</taxon>
        <taxon>Noctuidae</taxon>
        <taxon>Amphipyrinae</taxon>
        <taxon>Spodoptera</taxon>
    </lineage>
</organism>